<dbReference type="Proteomes" id="UP000887572">
    <property type="component" value="Unplaced"/>
</dbReference>
<dbReference type="WBParaSite" id="Gr19_v10_g6963.t1">
    <property type="protein sequence ID" value="Gr19_v10_g6963.t1"/>
    <property type="gene ID" value="Gr19_v10_g6963"/>
</dbReference>
<proteinExistence type="predicted"/>
<organism evidence="1 2">
    <name type="scientific">Globodera rostochiensis</name>
    <name type="common">Golden nematode worm</name>
    <name type="synonym">Heterodera rostochiensis</name>
    <dbReference type="NCBI Taxonomy" id="31243"/>
    <lineage>
        <taxon>Eukaryota</taxon>
        <taxon>Metazoa</taxon>
        <taxon>Ecdysozoa</taxon>
        <taxon>Nematoda</taxon>
        <taxon>Chromadorea</taxon>
        <taxon>Rhabditida</taxon>
        <taxon>Tylenchina</taxon>
        <taxon>Tylenchomorpha</taxon>
        <taxon>Tylenchoidea</taxon>
        <taxon>Heteroderidae</taxon>
        <taxon>Heteroderinae</taxon>
        <taxon>Globodera</taxon>
    </lineage>
</organism>
<evidence type="ECO:0000313" key="1">
    <source>
        <dbReference type="Proteomes" id="UP000887572"/>
    </source>
</evidence>
<name>A0A914I2S4_GLORO</name>
<evidence type="ECO:0000313" key="2">
    <source>
        <dbReference type="WBParaSite" id="Gr19_v10_g6963.t1"/>
    </source>
</evidence>
<reference evidence="2" key="1">
    <citation type="submission" date="2022-11" db="UniProtKB">
        <authorList>
            <consortium name="WormBaseParasite"/>
        </authorList>
    </citation>
    <scope>IDENTIFICATION</scope>
</reference>
<protein>
    <submittedName>
        <fullName evidence="2">Uncharacterized protein</fullName>
    </submittedName>
</protein>
<accession>A0A914I2S4</accession>
<sequence>MQTSDAARGTYCALVRTNSPKPPVGRCLASPPCHEPGHVSVSGCSTRQRGMPRECSFTTRNREHNHSAIEPY</sequence>
<keyword evidence="1" id="KW-1185">Reference proteome</keyword>
<dbReference type="AlphaFoldDB" id="A0A914I2S4"/>